<reference evidence="2 3" key="1">
    <citation type="submission" date="2024-02" db="EMBL/GenBank/DDBJ databases">
        <authorList>
            <person name="Chen Y."/>
            <person name="Shah S."/>
            <person name="Dougan E. K."/>
            <person name="Thang M."/>
            <person name="Chan C."/>
        </authorList>
    </citation>
    <scope>NUCLEOTIDE SEQUENCE [LARGE SCALE GENOMIC DNA]</scope>
</reference>
<evidence type="ECO:0000256" key="1">
    <source>
        <dbReference type="SAM" id="MobiDB-lite"/>
    </source>
</evidence>
<evidence type="ECO:0000313" key="2">
    <source>
        <dbReference type="EMBL" id="CAK9092039.1"/>
    </source>
</evidence>
<accession>A0ABP0QUR7</accession>
<sequence length="618" mass="70293">MELPHLCRSRLSCSLAVKTHSKLCRPDARQPCPSVRSLPQWMVAQLRTMGDVQESSKLGTDGKIEWLSSVTSEGLTRIGIVHPLHQRRILREIQCYMLMPVSAAEDALPEPPVAPPEKVVRPRRPLVYERDTRWPFLDIACLKLMDVPRPTISAYGHSERRTRLAEEVRIDDDLLKPSKDSSRVSLAKTLEKSQEVFWRESTEEEEESEEIDWEEWLDSRLHSWGMLSLVDEALKAATLGDLHLVHDLVDRVRSHGPALIESLEKTPLPEHLEMVFPDMPEDECPPNTIWSWIMWRLEWLKRADRRVERLVEKATGLVDNVMGYSVSRDVSVRPSHEKRKATINMKKLLLGASAASSSSEGPSRSASSAVFFETAHAALKQKQEKPKGVEAFRRAAQQILSHIKAKRQDGLVASTKLLTCVAMQSKVVNLRQDLQNIMDEVDKWPQLISDNRESCDDIMERLHQASLSLFHHFTDLRQHIEVELREATIGDQGVVECCRLENKIVDVQRELASSLLLGEHALELAEKAGVGLRANGIPEPPNPWEGLTLSEPPWEASFLRALRKLEPLRRNLHLRRQGTAVTVSSTPMRRMTRKKTKTLMRPGQSIPEEVLAQLLNRQ</sequence>
<dbReference type="InterPro" id="IPR013761">
    <property type="entry name" value="SAM/pointed_sf"/>
</dbReference>
<keyword evidence="3" id="KW-1185">Reference proteome</keyword>
<name>A0ABP0QUR7_9DINO</name>
<dbReference type="EMBL" id="CAXAMN010025028">
    <property type="protein sequence ID" value="CAK9092039.1"/>
    <property type="molecule type" value="Genomic_DNA"/>
</dbReference>
<evidence type="ECO:0000313" key="3">
    <source>
        <dbReference type="Proteomes" id="UP001642484"/>
    </source>
</evidence>
<comment type="caution">
    <text evidence="2">The sequence shown here is derived from an EMBL/GenBank/DDBJ whole genome shotgun (WGS) entry which is preliminary data.</text>
</comment>
<dbReference type="SUPFAM" id="SSF47769">
    <property type="entry name" value="SAM/Pointed domain"/>
    <property type="match status" value="1"/>
</dbReference>
<feature type="region of interest" description="Disordered" evidence="1">
    <location>
        <begin position="578"/>
        <end position="605"/>
    </location>
</feature>
<organism evidence="2 3">
    <name type="scientific">Durusdinium trenchii</name>
    <dbReference type="NCBI Taxonomy" id="1381693"/>
    <lineage>
        <taxon>Eukaryota</taxon>
        <taxon>Sar</taxon>
        <taxon>Alveolata</taxon>
        <taxon>Dinophyceae</taxon>
        <taxon>Suessiales</taxon>
        <taxon>Symbiodiniaceae</taxon>
        <taxon>Durusdinium</taxon>
    </lineage>
</organism>
<gene>
    <name evidence="2" type="ORF">CCMP2556_LOCUS44092</name>
</gene>
<protein>
    <submittedName>
        <fullName evidence="2">Uncharacterized protein</fullName>
    </submittedName>
</protein>
<dbReference type="Proteomes" id="UP001642484">
    <property type="component" value="Unassembled WGS sequence"/>
</dbReference>
<proteinExistence type="predicted"/>